<gene>
    <name evidence="1" type="ORF">GK108_12945</name>
</gene>
<evidence type="ECO:0000313" key="1">
    <source>
        <dbReference type="EMBL" id="NDU95784.1"/>
    </source>
</evidence>
<evidence type="ECO:0000313" key="2">
    <source>
        <dbReference type="Proteomes" id="UP000474175"/>
    </source>
</evidence>
<protein>
    <submittedName>
        <fullName evidence="1">Uncharacterized protein</fullName>
    </submittedName>
</protein>
<dbReference type="AlphaFoldDB" id="A0A6L9L5M0"/>
<dbReference type="Proteomes" id="UP000474175">
    <property type="component" value="Unassembled WGS sequence"/>
</dbReference>
<organism evidence="1 2">
    <name type="scientific">Spirosoma terrae</name>
    <dbReference type="NCBI Taxonomy" id="1968276"/>
    <lineage>
        <taxon>Bacteria</taxon>
        <taxon>Pseudomonadati</taxon>
        <taxon>Bacteroidota</taxon>
        <taxon>Cytophagia</taxon>
        <taxon>Cytophagales</taxon>
        <taxon>Cytophagaceae</taxon>
        <taxon>Spirosoma</taxon>
    </lineage>
</organism>
<dbReference type="RefSeq" id="WP_163948474.1">
    <property type="nucleotide sequence ID" value="NZ_JAAFZH010000004.1"/>
</dbReference>
<accession>A0A6L9L5M0</accession>
<comment type="caution">
    <text evidence="1">The sequence shown here is derived from an EMBL/GenBank/DDBJ whole genome shotgun (WGS) entry which is preliminary data.</text>
</comment>
<sequence length="140" mass="16211">MWETTNEKPSERIQFALDALIKAEQPGSCVTPRMGTWFYTPDDSNHCFACLGGMAALEKTGLTVQEHVRFREQFYNELHVYEDTLDDARDGNLEEMFAKMGLSRKIGVKFDRELVQYWEDPEQFKTDLRTLISDLQSAGY</sequence>
<proteinExistence type="predicted"/>
<dbReference type="EMBL" id="JAAFZH010000004">
    <property type="protein sequence ID" value="NDU95784.1"/>
    <property type="molecule type" value="Genomic_DNA"/>
</dbReference>
<keyword evidence="2" id="KW-1185">Reference proteome</keyword>
<name>A0A6L9L5M0_9BACT</name>
<reference evidence="1 2" key="1">
    <citation type="submission" date="2020-02" db="EMBL/GenBank/DDBJ databases">
        <title>Draft genome sequence of two Spirosoma agri KCTC 52727 and Spirosoma terrae KCTC 52035.</title>
        <authorList>
            <person name="Rojas J."/>
            <person name="Ambika Manirajan B."/>
            <person name="Suarez C."/>
            <person name="Ratering S."/>
            <person name="Schnell S."/>
        </authorList>
    </citation>
    <scope>NUCLEOTIDE SEQUENCE [LARGE SCALE GENOMIC DNA]</scope>
    <source>
        <strain evidence="1 2">KCTC 52035</strain>
    </source>
</reference>